<keyword evidence="2" id="KW-0812">Transmembrane</keyword>
<accession>A0A543NM03</accession>
<dbReference type="OrthoDB" id="3431941at2"/>
<keyword evidence="4" id="KW-1185">Reference proteome</keyword>
<feature type="transmembrane region" description="Helical" evidence="2">
    <location>
        <begin position="20"/>
        <end position="42"/>
    </location>
</feature>
<dbReference type="EMBL" id="VFQC01000001">
    <property type="protein sequence ID" value="TQN32842.1"/>
    <property type="molecule type" value="Genomic_DNA"/>
</dbReference>
<sequence>MSERENPPKSKQGVSGWRAFLMMFGCGTMAAFLVVGVAAGAVKMVFGFSENHEQESEGDGEIPSNATGSPQSSLDSGELDLCSTTIRSISKINVNRLDSDDSYKDEERGGGRTVSDDCKWELYPDYESLNPWNFKLSYNAIINSDRENSPEEIAKNDFRKKKKEVEPSFSSVEDKGKSKMSDNSFFFYGKKEDNVTYLSLVQTRGVVYKIEMSSNANGHDDSLVPKEAFENEIKKIVRRVDLDLNLWIPSS</sequence>
<protein>
    <submittedName>
        <fullName evidence="3">Uncharacterized protein</fullName>
    </submittedName>
</protein>
<feature type="compositionally biased region" description="Polar residues" evidence="1">
    <location>
        <begin position="64"/>
        <end position="75"/>
    </location>
</feature>
<feature type="region of interest" description="Disordered" evidence="1">
    <location>
        <begin position="52"/>
        <end position="77"/>
    </location>
</feature>
<keyword evidence="2" id="KW-0472">Membrane</keyword>
<dbReference type="Proteomes" id="UP000317422">
    <property type="component" value="Unassembled WGS sequence"/>
</dbReference>
<evidence type="ECO:0000256" key="1">
    <source>
        <dbReference type="SAM" id="MobiDB-lite"/>
    </source>
</evidence>
<comment type="caution">
    <text evidence="3">The sequence shown here is derived from an EMBL/GenBank/DDBJ whole genome shotgun (WGS) entry which is preliminary data.</text>
</comment>
<dbReference type="RefSeq" id="WP_141924293.1">
    <property type="nucleotide sequence ID" value="NZ_VFQC01000001.1"/>
</dbReference>
<organism evidence="3 4">
    <name type="scientific">Haloactinospora alba</name>
    <dbReference type="NCBI Taxonomy" id="405555"/>
    <lineage>
        <taxon>Bacteria</taxon>
        <taxon>Bacillati</taxon>
        <taxon>Actinomycetota</taxon>
        <taxon>Actinomycetes</taxon>
        <taxon>Streptosporangiales</taxon>
        <taxon>Nocardiopsidaceae</taxon>
        <taxon>Haloactinospora</taxon>
    </lineage>
</organism>
<name>A0A543NM03_9ACTN</name>
<keyword evidence="2" id="KW-1133">Transmembrane helix</keyword>
<evidence type="ECO:0000313" key="4">
    <source>
        <dbReference type="Proteomes" id="UP000317422"/>
    </source>
</evidence>
<evidence type="ECO:0000256" key="2">
    <source>
        <dbReference type="SAM" id="Phobius"/>
    </source>
</evidence>
<evidence type="ECO:0000313" key="3">
    <source>
        <dbReference type="EMBL" id="TQN32842.1"/>
    </source>
</evidence>
<dbReference type="AlphaFoldDB" id="A0A543NM03"/>
<reference evidence="3 4" key="1">
    <citation type="submission" date="2019-06" db="EMBL/GenBank/DDBJ databases">
        <title>Sequencing the genomes of 1000 actinobacteria strains.</title>
        <authorList>
            <person name="Klenk H.-P."/>
        </authorList>
    </citation>
    <scope>NUCLEOTIDE SEQUENCE [LARGE SCALE GENOMIC DNA]</scope>
    <source>
        <strain evidence="3 4">DSM 45015</strain>
    </source>
</reference>
<proteinExistence type="predicted"/>
<gene>
    <name evidence="3" type="ORF">FHX37_2827</name>
</gene>